<comment type="subcellular location">
    <subcellularLocation>
        <location evidence="10">Cytoplasm</location>
    </subcellularLocation>
</comment>
<evidence type="ECO:0000256" key="10">
    <source>
        <dbReference type="HAMAP-Rule" id="MF_00364"/>
    </source>
</evidence>
<keyword evidence="9 10" id="KW-0961">Cell wall biogenesis/degradation</keyword>
<dbReference type="HAMAP" id="MF_00364">
    <property type="entry name" value="NagZ"/>
    <property type="match status" value="1"/>
</dbReference>
<reference evidence="13" key="1">
    <citation type="journal article" date="2019" name="Int. J. Syst. Evol. Microbiol.">
        <title>The Global Catalogue of Microorganisms (GCM) 10K type strain sequencing project: providing services to taxonomists for standard genome sequencing and annotation.</title>
        <authorList>
            <consortium name="The Broad Institute Genomics Platform"/>
            <consortium name="The Broad Institute Genome Sequencing Center for Infectious Disease"/>
            <person name="Wu L."/>
            <person name="Ma J."/>
        </authorList>
    </citation>
    <scope>NUCLEOTIDE SEQUENCE [LARGE SCALE GENOMIC DNA]</scope>
    <source>
        <strain evidence="13">JCM 18715</strain>
    </source>
</reference>
<sequence length="345" mass="38176">MSLQQPLGPVMCDVVGHSLSDAEREILQHPLVGGVILFTRNYDNPDQLAALCAEIHALRNPALIIAVDHEGGRVQRFRSGFTRLPAMRRIGEVWQLDAQHARYLAQDTGYVLAAELLAQGVDLSFTPVLDLDYGHSSVIGDRSFHRDPQVSAELAYALSLGLREAGMGSVGKHFPGHGFAEADSHVAMPTDSREFDEIWREDIVPYRHELKLVLSGVMPAHVVYENVDPNPAGFSRFWLQDVLRSRIGFNGVIFSDDLTMEGATVVGDIVARADAAHAAGCDMVLVCNRPDLTHDLLSRWQPQVSAESAARIDRLRPTARMHPETLPVEPRYQQAWHSLQQLTAT</sequence>
<comment type="similarity">
    <text evidence="10">Belongs to the glycosyl hydrolase 3 family. NagZ subfamily.</text>
</comment>
<feature type="binding site" evidence="10">
    <location>
        <position position="76"/>
    </location>
    <ligand>
        <name>substrate</name>
    </ligand>
</feature>
<dbReference type="InterPro" id="IPR022956">
    <property type="entry name" value="Beta_hexosaminidase_bac"/>
</dbReference>
<feature type="site" description="Important for catalytic activity" evidence="10">
    <location>
        <position position="183"/>
    </location>
</feature>
<dbReference type="PANTHER" id="PTHR30480">
    <property type="entry name" value="BETA-HEXOSAMINIDASE-RELATED"/>
    <property type="match status" value="1"/>
</dbReference>
<comment type="caution">
    <text evidence="12">The sequence shown here is derived from an EMBL/GenBank/DDBJ whole genome shotgun (WGS) entry which is preliminary data.</text>
</comment>
<dbReference type="PROSITE" id="PS00775">
    <property type="entry name" value="GLYCOSYL_HYDROL_F3"/>
    <property type="match status" value="1"/>
</dbReference>
<feature type="binding site" evidence="10">
    <location>
        <begin position="172"/>
        <end position="173"/>
    </location>
    <ligand>
        <name>substrate</name>
    </ligand>
</feature>
<dbReference type="SUPFAM" id="SSF51445">
    <property type="entry name" value="(Trans)glycosidases"/>
    <property type="match status" value="1"/>
</dbReference>
<keyword evidence="7 10" id="KW-0326">Glycosidase</keyword>
<gene>
    <name evidence="10 12" type="primary">nagZ</name>
    <name evidence="12" type="ORF">GCM10025770_27880</name>
</gene>
<keyword evidence="6 10" id="KW-0573">Peptidoglycan synthesis</keyword>
<evidence type="ECO:0000256" key="4">
    <source>
        <dbReference type="ARBA" id="ARBA00022801"/>
    </source>
</evidence>
<keyword evidence="4 10" id="KW-0378">Hydrolase</keyword>
<feature type="active site" description="Proton donor/acceptor" evidence="10">
    <location>
        <position position="185"/>
    </location>
</feature>
<dbReference type="RefSeq" id="WP_345533702.1">
    <property type="nucleotide sequence ID" value="NZ_BAABLD010000010.1"/>
</dbReference>
<dbReference type="NCBIfam" id="NF003740">
    <property type="entry name" value="PRK05337.1"/>
    <property type="match status" value="1"/>
</dbReference>
<evidence type="ECO:0000256" key="1">
    <source>
        <dbReference type="ARBA" id="ARBA00001231"/>
    </source>
</evidence>
<feature type="domain" description="Glycoside hydrolase family 3 N-terminal" evidence="11">
    <location>
        <begin position="17"/>
        <end position="290"/>
    </location>
</feature>
<keyword evidence="3 10" id="KW-0132">Cell division</keyword>
<keyword evidence="13" id="KW-1185">Reference proteome</keyword>
<comment type="function">
    <text evidence="10">Plays a role in peptidoglycan recycling by cleaving the terminal beta-1,4-linked N-acetylglucosamine (GlcNAc) from peptide-linked peptidoglycan fragments, giving rise to free GlcNAc, anhydro-N-acetylmuramic acid and anhydro-N-acetylmuramic acid-linked peptides.</text>
</comment>
<keyword evidence="5 10" id="KW-0133">Cell shape</keyword>
<evidence type="ECO:0000256" key="6">
    <source>
        <dbReference type="ARBA" id="ARBA00022984"/>
    </source>
</evidence>
<dbReference type="InterPro" id="IPR019800">
    <property type="entry name" value="Glyco_hydro_3_AS"/>
</dbReference>
<proteinExistence type="inferred from homology"/>
<evidence type="ECO:0000313" key="13">
    <source>
        <dbReference type="Proteomes" id="UP001500547"/>
    </source>
</evidence>
<comment type="catalytic activity">
    <reaction evidence="1 10">
        <text>Hydrolysis of terminal non-reducing N-acetyl-D-hexosamine residues in N-acetyl-beta-D-hexosaminides.</text>
        <dbReference type="EC" id="3.2.1.52"/>
    </reaction>
</comment>
<dbReference type="PANTHER" id="PTHR30480:SF13">
    <property type="entry name" value="BETA-HEXOSAMINIDASE"/>
    <property type="match status" value="1"/>
</dbReference>
<dbReference type="InterPro" id="IPR001764">
    <property type="entry name" value="Glyco_hydro_3_N"/>
</dbReference>
<evidence type="ECO:0000256" key="5">
    <source>
        <dbReference type="ARBA" id="ARBA00022960"/>
    </source>
</evidence>
<dbReference type="InterPro" id="IPR036962">
    <property type="entry name" value="Glyco_hydro_3_N_sf"/>
</dbReference>
<dbReference type="Pfam" id="PF00933">
    <property type="entry name" value="Glyco_hydro_3"/>
    <property type="match status" value="1"/>
</dbReference>
<name>A0ABP9QWH9_9RHOO</name>
<evidence type="ECO:0000259" key="11">
    <source>
        <dbReference type="Pfam" id="PF00933"/>
    </source>
</evidence>
<dbReference type="Gene3D" id="3.20.20.300">
    <property type="entry name" value="Glycoside hydrolase, family 3, N-terminal domain"/>
    <property type="match status" value="1"/>
</dbReference>
<comment type="pathway">
    <text evidence="10">Cell wall biogenesis; peptidoglycan recycling.</text>
</comment>
<keyword evidence="2 10" id="KW-0963">Cytoplasm</keyword>
<evidence type="ECO:0000256" key="9">
    <source>
        <dbReference type="ARBA" id="ARBA00023316"/>
    </source>
</evidence>
<dbReference type="EMBL" id="BAABLD010000010">
    <property type="protein sequence ID" value="GAA5168220.1"/>
    <property type="molecule type" value="Genomic_DNA"/>
</dbReference>
<accession>A0ABP9QWH9</accession>
<evidence type="ECO:0000313" key="12">
    <source>
        <dbReference type="EMBL" id="GAA5168220.1"/>
    </source>
</evidence>
<dbReference type="InterPro" id="IPR050226">
    <property type="entry name" value="NagZ_Beta-hexosaminidase"/>
</dbReference>
<dbReference type="EC" id="3.2.1.52" evidence="10"/>
<protein>
    <recommendedName>
        <fullName evidence="10">Beta-hexosaminidase</fullName>
        <ecNumber evidence="10">3.2.1.52</ecNumber>
    </recommendedName>
    <alternativeName>
        <fullName evidence="10">Beta-N-acetylhexosaminidase</fullName>
    </alternativeName>
    <alternativeName>
        <fullName evidence="10">N-acetyl-beta-glucosaminidase</fullName>
    </alternativeName>
</protein>
<evidence type="ECO:0000256" key="8">
    <source>
        <dbReference type="ARBA" id="ARBA00023306"/>
    </source>
</evidence>
<dbReference type="Proteomes" id="UP001500547">
    <property type="component" value="Unassembled WGS sequence"/>
</dbReference>
<evidence type="ECO:0000256" key="7">
    <source>
        <dbReference type="ARBA" id="ARBA00023295"/>
    </source>
</evidence>
<dbReference type="InterPro" id="IPR017853">
    <property type="entry name" value="GH"/>
</dbReference>
<keyword evidence="8 10" id="KW-0131">Cell cycle</keyword>
<evidence type="ECO:0000256" key="3">
    <source>
        <dbReference type="ARBA" id="ARBA00022618"/>
    </source>
</evidence>
<feature type="active site" description="Nucleophile" evidence="10">
    <location>
        <position position="256"/>
    </location>
</feature>
<evidence type="ECO:0000256" key="2">
    <source>
        <dbReference type="ARBA" id="ARBA00022490"/>
    </source>
</evidence>
<organism evidence="12 13">
    <name type="scientific">Viridibacterium curvum</name>
    <dbReference type="NCBI Taxonomy" id="1101404"/>
    <lineage>
        <taxon>Bacteria</taxon>
        <taxon>Pseudomonadati</taxon>
        <taxon>Pseudomonadota</taxon>
        <taxon>Betaproteobacteria</taxon>
        <taxon>Rhodocyclales</taxon>
        <taxon>Rhodocyclaceae</taxon>
        <taxon>Viridibacterium</taxon>
    </lineage>
</organism>
<feature type="binding site" evidence="10">
    <location>
        <position position="142"/>
    </location>
    <ligand>
        <name>substrate</name>
    </ligand>
</feature>
<feature type="binding site" evidence="10">
    <location>
        <position position="68"/>
    </location>
    <ligand>
        <name>substrate</name>
    </ligand>
</feature>